<reference evidence="2 4" key="2">
    <citation type="submission" date="2018-05" db="EMBL/GenBank/DDBJ databases">
        <title>Reference genomes for bee gut microbiota database.</title>
        <authorList>
            <person name="Ellegaard K.M."/>
        </authorList>
    </citation>
    <scope>NUCLEOTIDE SEQUENCE [LARGE SCALE GENOMIC DNA]</scope>
    <source>
        <strain evidence="2 4">ESL0167</strain>
    </source>
</reference>
<reference evidence="1 3" key="1">
    <citation type="journal article" date="2014" name="Appl. Environ. Microbiol.">
        <title>Gut symbionts from distinct hosts exhibit genotoxic activity via divergent colibactin biosynthetic pathways.</title>
        <authorList>
            <person name="Engel P."/>
            <person name="Vizcaino M.I."/>
            <person name="Crawford J.M."/>
        </authorList>
    </citation>
    <scope>NUCLEOTIDE SEQUENCE [LARGE SCALE GENOMIC DNA]</scope>
    <source>
        <strain evidence="1 3">PEB0191</strain>
    </source>
</reference>
<dbReference type="KEGG" id="fpp:FPB0191_01007"/>
<keyword evidence="3" id="KW-1185">Reference proteome</keyword>
<proteinExistence type="predicted"/>
<dbReference type="EMBL" id="QGLM01000012">
    <property type="protein sequence ID" value="PXY95476.1"/>
    <property type="molecule type" value="Genomic_DNA"/>
</dbReference>
<dbReference type="Proteomes" id="UP000030901">
    <property type="component" value="Chromosome"/>
</dbReference>
<dbReference type="STRING" id="1267021.FPB0191_01007"/>
<organism evidence="1 3">
    <name type="scientific">Frischella perrara</name>
    <dbReference type="NCBI Taxonomy" id="1267021"/>
    <lineage>
        <taxon>Bacteria</taxon>
        <taxon>Pseudomonadati</taxon>
        <taxon>Pseudomonadota</taxon>
        <taxon>Gammaproteobacteria</taxon>
        <taxon>Orbales</taxon>
        <taxon>Orbaceae</taxon>
        <taxon>Frischella</taxon>
    </lineage>
</organism>
<evidence type="ECO:0000313" key="3">
    <source>
        <dbReference type="Proteomes" id="UP000030901"/>
    </source>
</evidence>
<evidence type="ECO:0000313" key="4">
    <source>
        <dbReference type="Proteomes" id="UP000247838"/>
    </source>
</evidence>
<dbReference type="RefSeq" id="WP_039104426.1">
    <property type="nucleotide sequence ID" value="NZ_CP009056.1"/>
</dbReference>
<sequence>MDNLFDLRDKLTFDESLRYLSDAGFTLNAQELFHFVLEKKIQLNIFSYTRDTQFTISSINLVIRKQPYWCFPEDGALGFIIYVDTEGLRLTKYIVNRDEYRDRPISQCMWDATDYYAGFLTEDIRSLLEQALKISEKPQSITNKPKLNKIRDKAEWCEIAYFTQNKYYSEGKIISKGDLAKKIGVFANRHHTTINGWFNAFSKEGRENIKSIPALTSSIKNNHNGIKIFDLFDPKTGKKID</sequence>
<accession>A0A0A7S024</accession>
<dbReference type="EMBL" id="CP009056">
    <property type="protein sequence ID" value="AJA44833.1"/>
    <property type="molecule type" value="Genomic_DNA"/>
</dbReference>
<dbReference type="HOGENOM" id="CLU_1150539_0_0_6"/>
<name>A0A0A7S024_FRIPE</name>
<evidence type="ECO:0000313" key="1">
    <source>
        <dbReference type="EMBL" id="AJA44833.1"/>
    </source>
</evidence>
<dbReference type="Proteomes" id="UP000247838">
    <property type="component" value="Unassembled WGS sequence"/>
</dbReference>
<protein>
    <submittedName>
        <fullName evidence="1">Uncharacterized protein</fullName>
    </submittedName>
</protein>
<dbReference type="AlphaFoldDB" id="A0A0A7S024"/>
<gene>
    <name evidence="2" type="ORF">DKK76_04990</name>
    <name evidence="1" type="ORF">FPB0191_01007</name>
</gene>
<evidence type="ECO:0000313" key="2">
    <source>
        <dbReference type="EMBL" id="PXY95476.1"/>
    </source>
</evidence>